<feature type="compositionally biased region" description="Polar residues" evidence="1">
    <location>
        <begin position="1"/>
        <end position="14"/>
    </location>
</feature>
<evidence type="ECO:0000313" key="2">
    <source>
        <dbReference type="EMBL" id="KAK3370019.1"/>
    </source>
</evidence>
<dbReference type="AlphaFoldDB" id="A0AAE0N5C2"/>
<evidence type="ECO:0000256" key="1">
    <source>
        <dbReference type="SAM" id="MobiDB-lite"/>
    </source>
</evidence>
<accession>A0AAE0N5C2</accession>
<reference evidence="2" key="1">
    <citation type="journal article" date="2023" name="Mol. Phylogenet. Evol.">
        <title>Genome-scale phylogeny and comparative genomics of the fungal order Sordariales.</title>
        <authorList>
            <person name="Hensen N."/>
            <person name="Bonometti L."/>
            <person name="Westerberg I."/>
            <person name="Brannstrom I.O."/>
            <person name="Guillou S."/>
            <person name="Cros-Aarteil S."/>
            <person name="Calhoun S."/>
            <person name="Haridas S."/>
            <person name="Kuo A."/>
            <person name="Mondo S."/>
            <person name="Pangilinan J."/>
            <person name="Riley R."/>
            <person name="LaButti K."/>
            <person name="Andreopoulos B."/>
            <person name="Lipzen A."/>
            <person name="Chen C."/>
            <person name="Yan M."/>
            <person name="Daum C."/>
            <person name="Ng V."/>
            <person name="Clum A."/>
            <person name="Steindorff A."/>
            <person name="Ohm R.A."/>
            <person name="Martin F."/>
            <person name="Silar P."/>
            <person name="Natvig D.O."/>
            <person name="Lalanne C."/>
            <person name="Gautier V."/>
            <person name="Ament-Velasquez S.L."/>
            <person name="Kruys A."/>
            <person name="Hutchinson M.I."/>
            <person name="Powell A.J."/>
            <person name="Barry K."/>
            <person name="Miller A.N."/>
            <person name="Grigoriev I.V."/>
            <person name="Debuchy R."/>
            <person name="Gladieux P."/>
            <person name="Hiltunen Thoren M."/>
            <person name="Johannesson H."/>
        </authorList>
    </citation>
    <scope>NUCLEOTIDE SEQUENCE</scope>
    <source>
        <strain evidence="2">CBS 232.78</strain>
    </source>
</reference>
<dbReference type="EMBL" id="JAULSW010000009">
    <property type="protein sequence ID" value="KAK3370019.1"/>
    <property type="molecule type" value="Genomic_DNA"/>
</dbReference>
<feature type="region of interest" description="Disordered" evidence="1">
    <location>
        <begin position="1"/>
        <end position="68"/>
    </location>
</feature>
<keyword evidence="3" id="KW-1185">Reference proteome</keyword>
<sequence>MPSRKNPNQPSKNRIASIMGRTKKDNEKRAATAGMTRVQKADTRMGARSGLMPTSGPRAPLSKKKQKKVDQRLALALKRKEAEEGAIDLKGAGSKVEVKQLEA</sequence>
<comment type="caution">
    <text evidence="2">The sequence shown here is derived from an EMBL/GenBank/DDBJ whole genome shotgun (WGS) entry which is preliminary data.</text>
</comment>
<evidence type="ECO:0000313" key="3">
    <source>
        <dbReference type="Proteomes" id="UP001285441"/>
    </source>
</evidence>
<reference evidence="2" key="2">
    <citation type="submission" date="2023-06" db="EMBL/GenBank/DDBJ databases">
        <authorList>
            <consortium name="Lawrence Berkeley National Laboratory"/>
            <person name="Haridas S."/>
            <person name="Hensen N."/>
            <person name="Bonometti L."/>
            <person name="Westerberg I."/>
            <person name="Brannstrom I.O."/>
            <person name="Guillou S."/>
            <person name="Cros-Aarteil S."/>
            <person name="Calhoun S."/>
            <person name="Kuo A."/>
            <person name="Mondo S."/>
            <person name="Pangilinan J."/>
            <person name="Riley R."/>
            <person name="LaButti K."/>
            <person name="Andreopoulos B."/>
            <person name="Lipzen A."/>
            <person name="Chen C."/>
            <person name="Yanf M."/>
            <person name="Daum C."/>
            <person name="Ng V."/>
            <person name="Clum A."/>
            <person name="Steindorff A."/>
            <person name="Ohm R."/>
            <person name="Martin F."/>
            <person name="Silar P."/>
            <person name="Natvig D."/>
            <person name="Lalanne C."/>
            <person name="Gautier V."/>
            <person name="Ament-velasquez S.L."/>
            <person name="Kruys A."/>
            <person name="Hutchinson M.I."/>
            <person name="Powell A.J."/>
            <person name="Barry K."/>
            <person name="Miller A.N."/>
            <person name="Grigoriev I.V."/>
            <person name="Debuchy R."/>
            <person name="Gladieux P."/>
            <person name="Thoren M.H."/>
            <person name="Johannesson H."/>
        </authorList>
    </citation>
    <scope>NUCLEOTIDE SEQUENCE</scope>
    <source>
        <strain evidence="2">CBS 232.78</strain>
    </source>
</reference>
<dbReference type="Proteomes" id="UP001285441">
    <property type="component" value="Unassembled WGS sequence"/>
</dbReference>
<proteinExistence type="predicted"/>
<name>A0AAE0N5C2_9PEZI</name>
<protein>
    <submittedName>
        <fullName evidence="2">Uncharacterized protein</fullName>
    </submittedName>
</protein>
<gene>
    <name evidence="2" type="ORF">B0H63DRAFT_305671</name>
</gene>
<organism evidence="2 3">
    <name type="scientific">Podospora didyma</name>
    <dbReference type="NCBI Taxonomy" id="330526"/>
    <lineage>
        <taxon>Eukaryota</taxon>
        <taxon>Fungi</taxon>
        <taxon>Dikarya</taxon>
        <taxon>Ascomycota</taxon>
        <taxon>Pezizomycotina</taxon>
        <taxon>Sordariomycetes</taxon>
        <taxon>Sordariomycetidae</taxon>
        <taxon>Sordariales</taxon>
        <taxon>Podosporaceae</taxon>
        <taxon>Podospora</taxon>
    </lineage>
</organism>